<organism evidence="2 3">
    <name type="scientific">Pseudoduganella buxea</name>
    <dbReference type="NCBI Taxonomy" id="1949069"/>
    <lineage>
        <taxon>Bacteria</taxon>
        <taxon>Pseudomonadati</taxon>
        <taxon>Pseudomonadota</taxon>
        <taxon>Betaproteobacteria</taxon>
        <taxon>Burkholderiales</taxon>
        <taxon>Oxalobacteraceae</taxon>
        <taxon>Telluria group</taxon>
        <taxon>Pseudoduganella</taxon>
    </lineage>
</organism>
<reference evidence="4" key="2">
    <citation type="journal article" date="2019" name="Int. J. Syst. Evol. Microbiol.">
        <title>The Global Catalogue of Microorganisms (GCM) 10K type strain sequencing project: providing services to taxonomists for standard genome sequencing and annotation.</title>
        <authorList>
            <consortium name="The Broad Institute Genomics Platform"/>
            <consortium name="The Broad Institute Genome Sequencing Center for Infectious Disease"/>
            <person name="Wu L."/>
            <person name="Ma J."/>
        </authorList>
    </citation>
    <scope>NUCLEOTIDE SEQUENCE [LARGE SCALE GENOMIC DNA]</scope>
    <source>
        <strain evidence="4">CGMCC 1.15931</strain>
    </source>
</reference>
<evidence type="ECO:0000313" key="4">
    <source>
        <dbReference type="Proteomes" id="UP000622638"/>
    </source>
</evidence>
<dbReference type="Proteomes" id="UP000622638">
    <property type="component" value="Unassembled WGS sequence"/>
</dbReference>
<gene>
    <name evidence="1" type="ORF">GCM10011572_50320</name>
    <name evidence="2" type="ORF">GM672_17230</name>
</gene>
<dbReference type="OrthoDB" id="8705566at2"/>
<reference evidence="1" key="1">
    <citation type="journal article" date="2014" name="Int. J. Syst. Evol. Microbiol.">
        <title>Complete genome of a new Firmicutes species belonging to the dominant human colonic microbiota ('Ruminococcus bicirculans') reveals two chromosomes and a selective capacity to utilize plant glucans.</title>
        <authorList>
            <consortium name="NISC Comparative Sequencing Program"/>
            <person name="Wegmann U."/>
            <person name="Louis P."/>
            <person name="Goesmann A."/>
            <person name="Henrissat B."/>
            <person name="Duncan S.H."/>
            <person name="Flint H.J."/>
        </authorList>
    </citation>
    <scope>NUCLEOTIDE SEQUENCE</scope>
    <source>
        <strain evidence="1">CGMCC 1.15931</strain>
    </source>
</reference>
<reference evidence="2 3" key="3">
    <citation type="submission" date="2019-11" db="EMBL/GenBank/DDBJ databases">
        <title>Type strains purchased from KCTC, JCM and DSMZ.</title>
        <authorList>
            <person name="Lu H."/>
        </authorList>
    </citation>
    <scope>NUCLEOTIDE SEQUENCE [LARGE SCALE GENOMIC DNA]</scope>
    <source>
        <strain evidence="2 3">KCTC 52429</strain>
    </source>
</reference>
<sequence length="94" mass="9640">MKITALGAGGFACTTQYHEVDTAANPAGPALEAALAANHFFDAAPPAANAVGADLQRWTIAVDADGHRHSISFVQDGSAASRPWEALLARILAA</sequence>
<dbReference type="EMBL" id="WNKZ01000052">
    <property type="protein sequence ID" value="MTV54477.1"/>
    <property type="molecule type" value="Genomic_DNA"/>
</dbReference>
<proteinExistence type="predicted"/>
<accession>A0A6I3T4N8</accession>
<evidence type="ECO:0000313" key="3">
    <source>
        <dbReference type="Proteomes" id="UP000430634"/>
    </source>
</evidence>
<name>A0A6I3T4N8_9BURK</name>
<protein>
    <submittedName>
        <fullName evidence="2">Uncharacterized protein</fullName>
    </submittedName>
</protein>
<dbReference type="RefSeq" id="WP_155471769.1">
    <property type="nucleotide sequence ID" value="NZ_BMKG01000034.1"/>
</dbReference>
<dbReference type="AlphaFoldDB" id="A0A6I3T4N8"/>
<keyword evidence="4" id="KW-1185">Reference proteome</keyword>
<evidence type="ECO:0000313" key="1">
    <source>
        <dbReference type="EMBL" id="GGC22743.1"/>
    </source>
</evidence>
<reference evidence="1" key="4">
    <citation type="submission" date="2024-05" db="EMBL/GenBank/DDBJ databases">
        <authorList>
            <person name="Sun Q."/>
            <person name="Zhou Y."/>
        </authorList>
    </citation>
    <scope>NUCLEOTIDE SEQUENCE</scope>
    <source>
        <strain evidence="1">CGMCC 1.15931</strain>
    </source>
</reference>
<dbReference type="Pfam" id="PF20242">
    <property type="entry name" value="Emfourin"/>
    <property type="match status" value="1"/>
</dbReference>
<dbReference type="InterPro" id="IPR049457">
    <property type="entry name" value="Emfourin"/>
</dbReference>
<dbReference type="EMBL" id="BMKG01000034">
    <property type="protein sequence ID" value="GGC22743.1"/>
    <property type="molecule type" value="Genomic_DNA"/>
</dbReference>
<comment type="caution">
    <text evidence="2">The sequence shown here is derived from an EMBL/GenBank/DDBJ whole genome shotgun (WGS) entry which is preliminary data.</text>
</comment>
<evidence type="ECO:0000313" key="2">
    <source>
        <dbReference type="EMBL" id="MTV54477.1"/>
    </source>
</evidence>
<dbReference type="Proteomes" id="UP000430634">
    <property type="component" value="Unassembled WGS sequence"/>
</dbReference>